<feature type="region of interest" description="Disordered" evidence="1">
    <location>
        <begin position="981"/>
        <end position="1119"/>
    </location>
</feature>
<feature type="region of interest" description="Disordered" evidence="1">
    <location>
        <begin position="1377"/>
        <end position="1491"/>
    </location>
</feature>
<feature type="region of interest" description="Disordered" evidence="1">
    <location>
        <begin position="1695"/>
        <end position="1723"/>
    </location>
</feature>
<sequence>MLKFVSRKPPKGKTGNQHYSDYHYQEPQAPKVHQTRLFRPRVSSGMRSPPNFDPLKGDKSHIHMSDNAGRDSLGYDATSEGQAECVYDNLDKVRDRSKQMQENGQDISFDSSDLTRSRSPSNLSSESSPYGSLRKKYEKFQDPRRSGHGYRHVTWSPDVTNGDNLPMISEKYVAANSHGQSPYNLATRTYMADDYVHRKPDMSHLRYTVGNVKDCIQTVPGPNVHGSGRTVNMSEQFRGDKRANVSDMYTSRNKPVQSKLMTSTDSNLSDLQLGPCQFPRDLDQSLGEPSSLTDSGPNYAYYTTLPANFSTRSNFVFSPRICSTPVKDLSKTKEKPRLKVIIPPKEKDFQLTNQHTFPSHVTNKCGSDDGNDEYDNIDIETDQKDYRRKTSEVARQEAFKTDNISARHQDVGKWKTQSSQSKTNYPGLFCTSQSEPRQKDQPMQQSPARQSDMMDQGPKQVRRGFPRLFLPKENSWKKTPVSGHPTTCTTTTVESTGFQAEDKRDRHYHHFDSLVRSPRIIPEPKRVETGPVLYQQIRKVGEGQDKDGYPVGRYTEQPPTHKLWEGRDIYNKGGYQEGRFMEQPSSHKVMTSCVPQVNHEVKHEAVKKYQYSPREPPASGSNTPGANMSSLRDMINRAQVEEDHLVLDLVYITERIISMSFPSDEHEVTYSYNLKEVMNMLRTKHDDNCLVINLSEPRQDLEKFNPKHVIDYGWPDYLAPPLERLCNICKAMDSWLSTDPRHVVVVHCKGSTSRIAVIIAAFMHYCSICASADQALDRFAMKRFYDDKLGGITLPSQIRYIEYFYGLLSGAIKINSNPLYLHHIVIHGVPNFDTQGGCRPFIKVYQGMQNIFTSGVYNVTDQMQKVCISISPGIPLRGDIMIKCYHKKAKTGQREVVWACQFHTCAISGYTLTFAKKDLDDARTDPRFPDGGKVEFVFGNSQDSNVRVTDFKSDVTVPVDDGSDALVRWDSYENFSHVKNADGTVNDVNENSVTSSSREGATRSIREQHSQGPVDGSLYATVTKRKHEHVETTSGSLFQNGTTSHDQQNGSHTSSVDSGIAGNTSSNMNTTSTSVNITPQYTSNVNNNDSLHQSFSSTLNSSKSSYNNGVSSGQKKTVPPLDEQTQLDMILSDLLNDSVFVSTPQSPPKSGANSVSKDTRTFRTYDTQATPDGKTTYQTAEVTYKIPGGFKEERNYSMTKTEEKSYVPKNAFSYTSGPTSPELQRKDESPKTHSLPYRTDYDNRYYTNNESSFNRTMDSSRSMSPNEQTSSWLQEQQQKLRQRKDSKDDKTVQQERQLVEELKTAQNKYFMKRANNQAEEQATMETYRTASSPPPVANGPVSSSYVVTQNHAYSTDRSAHEPVRSFSPPGFTGDSFYNTSYTSTSTSSTQKPPPSPGQQRAQPPLTSPVIPPVRSSSKDFMQRSRNTSTSSWQGRIGQREPEQEVKPPIIRAISVTTPPQSPRPFSPVQQQQTYQVSKSRTSVEQQHPQRDQSLDIQMTLPVHAPTKTKVTEVQEFTHPEGQKKSHYITEVYVHRTAGADGTGTTQRSTTAEQKEKVERERNRLEELEKSLQAASNSIIATTPWQQQQQQQLQQQQQQKSYSTTERHVTRRVDTRKYETQQQQQHHQQQQSVSSYDGHGEVPPLSPTPHQRSTSPEWDNMNMHGSVTVSQVQAIAPPPPKQISVVEEDKISLRPIGPGVQTLEPEGMGTMGRSGATTPSFPVSPVASADLLYVDDCK</sequence>
<feature type="region of interest" description="Disordered" evidence="1">
    <location>
        <begin position="1590"/>
        <end position="1661"/>
    </location>
</feature>
<feature type="compositionally biased region" description="Polar residues" evidence="1">
    <location>
        <begin position="1423"/>
        <end position="1433"/>
    </location>
</feature>
<feature type="compositionally biased region" description="Basic residues" evidence="1">
    <location>
        <begin position="1"/>
        <end position="11"/>
    </location>
</feature>
<evidence type="ECO:0000259" key="2">
    <source>
        <dbReference type="PROSITE" id="PS51181"/>
    </source>
</evidence>
<comment type="caution">
    <text evidence="4">The sequence shown here is derived from an EMBL/GenBank/DDBJ whole genome shotgun (WGS) entry which is preliminary data.</text>
</comment>
<feature type="compositionally biased region" description="Basic and acidic residues" evidence="1">
    <location>
        <begin position="1604"/>
        <end position="1618"/>
    </location>
</feature>
<gene>
    <name evidence="4" type="ORF">KP79_PYT24466</name>
</gene>
<dbReference type="Proteomes" id="UP000242188">
    <property type="component" value="Unassembled WGS sequence"/>
</dbReference>
<proteinExistence type="predicted"/>
<evidence type="ECO:0000313" key="4">
    <source>
        <dbReference type="EMBL" id="OWF49223.1"/>
    </source>
</evidence>
<feature type="compositionally biased region" description="Polar residues" evidence="1">
    <location>
        <begin position="1542"/>
        <end position="1551"/>
    </location>
</feature>
<dbReference type="SMART" id="SM01326">
    <property type="entry name" value="PTEN_C2"/>
    <property type="match status" value="1"/>
</dbReference>
<feature type="region of interest" description="Disordered" evidence="1">
    <location>
        <begin position="1536"/>
        <end position="1562"/>
    </location>
</feature>
<feature type="compositionally biased region" description="Low complexity" evidence="1">
    <location>
        <begin position="1379"/>
        <end position="1389"/>
    </location>
</feature>
<evidence type="ECO:0000313" key="5">
    <source>
        <dbReference type="Proteomes" id="UP000242188"/>
    </source>
</evidence>
<dbReference type="InterPro" id="IPR029021">
    <property type="entry name" value="Prot-tyrosine_phosphatase-like"/>
</dbReference>
<feature type="domain" description="Phosphatase tensin-type" evidence="2">
    <location>
        <begin position="638"/>
        <end position="811"/>
    </location>
</feature>
<reference evidence="4 5" key="1">
    <citation type="journal article" date="2017" name="Nat. Ecol. Evol.">
        <title>Scallop genome provides insights into evolution of bilaterian karyotype and development.</title>
        <authorList>
            <person name="Wang S."/>
            <person name="Zhang J."/>
            <person name="Jiao W."/>
            <person name="Li J."/>
            <person name="Xun X."/>
            <person name="Sun Y."/>
            <person name="Guo X."/>
            <person name="Huan P."/>
            <person name="Dong B."/>
            <person name="Zhang L."/>
            <person name="Hu X."/>
            <person name="Sun X."/>
            <person name="Wang J."/>
            <person name="Zhao C."/>
            <person name="Wang Y."/>
            <person name="Wang D."/>
            <person name="Huang X."/>
            <person name="Wang R."/>
            <person name="Lv J."/>
            <person name="Li Y."/>
            <person name="Zhang Z."/>
            <person name="Liu B."/>
            <person name="Lu W."/>
            <person name="Hui Y."/>
            <person name="Liang J."/>
            <person name="Zhou Z."/>
            <person name="Hou R."/>
            <person name="Li X."/>
            <person name="Liu Y."/>
            <person name="Li H."/>
            <person name="Ning X."/>
            <person name="Lin Y."/>
            <person name="Zhao L."/>
            <person name="Xing Q."/>
            <person name="Dou J."/>
            <person name="Li Y."/>
            <person name="Mao J."/>
            <person name="Guo H."/>
            <person name="Dou H."/>
            <person name="Li T."/>
            <person name="Mu C."/>
            <person name="Jiang W."/>
            <person name="Fu Q."/>
            <person name="Fu X."/>
            <person name="Miao Y."/>
            <person name="Liu J."/>
            <person name="Yu Q."/>
            <person name="Li R."/>
            <person name="Liao H."/>
            <person name="Li X."/>
            <person name="Kong Y."/>
            <person name="Jiang Z."/>
            <person name="Chourrout D."/>
            <person name="Li R."/>
            <person name="Bao Z."/>
        </authorList>
    </citation>
    <scope>NUCLEOTIDE SEQUENCE [LARGE SCALE GENOMIC DNA]</scope>
    <source>
        <strain evidence="4 5">PY_sf001</strain>
    </source>
</reference>
<feature type="compositionally biased region" description="Polar residues" evidence="1">
    <location>
        <begin position="1319"/>
        <end position="1331"/>
    </location>
</feature>
<feature type="region of interest" description="Disordered" evidence="1">
    <location>
        <begin position="1353"/>
        <end position="1372"/>
    </location>
</feature>
<dbReference type="CDD" id="cd14508">
    <property type="entry name" value="PTP_tensin"/>
    <property type="match status" value="1"/>
</dbReference>
<keyword evidence="5" id="KW-1185">Reference proteome</keyword>
<dbReference type="Gene3D" id="2.60.40.1110">
    <property type="match status" value="1"/>
</dbReference>
<feature type="compositionally biased region" description="Acidic residues" evidence="1">
    <location>
        <begin position="369"/>
        <end position="380"/>
    </location>
</feature>
<feature type="compositionally biased region" description="Polar residues" evidence="1">
    <location>
        <begin position="1164"/>
        <end position="1173"/>
    </location>
</feature>
<feature type="compositionally biased region" description="Polar residues" evidence="1">
    <location>
        <begin position="1077"/>
        <end position="1093"/>
    </location>
</feature>
<feature type="region of interest" description="Disordered" evidence="1">
    <location>
        <begin position="1"/>
        <end position="76"/>
    </location>
</feature>
<evidence type="ECO:0000256" key="1">
    <source>
        <dbReference type="SAM" id="MobiDB-lite"/>
    </source>
</evidence>
<feature type="compositionally biased region" description="Polar residues" evidence="1">
    <location>
        <begin position="1647"/>
        <end position="1661"/>
    </location>
</feature>
<protein>
    <submittedName>
        <fullName evidence="4">Tensin-1</fullName>
    </submittedName>
</protein>
<evidence type="ECO:0000259" key="3">
    <source>
        <dbReference type="PROSITE" id="PS51182"/>
    </source>
</evidence>
<feature type="compositionally biased region" description="Polar residues" evidence="1">
    <location>
        <begin position="100"/>
        <end position="112"/>
    </location>
</feature>
<organism evidence="4 5">
    <name type="scientific">Mizuhopecten yessoensis</name>
    <name type="common">Japanese scallop</name>
    <name type="synonym">Patinopecten yessoensis</name>
    <dbReference type="NCBI Taxonomy" id="6573"/>
    <lineage>
        <taxon>Eukaryota</taxon>
        <taxon>Metazoa</taxon>
        <taxon>Spiralia</taxon>
        <taxon>Lophotrochozoa</taxon>
        <taxon>Mollusca</taxon>
        <taxon>Bivalvia</taxon>
        <taxon>Autobranchia</taxon>
        <taxon>Pteriomorphia</taxon>
        <taxon>Pectinida</taxon>
        <taxon>Pectinoidea</taxon>
        <taxon>Pectinidae</taxon>
        <taxon>Mizuhopecten</taxon>
    </lineage>
</organism>
<feature type="compositionally biased region" description="Polar residues" evidence="1">
    <location>
        <begin position="1467"/>
        <end position="1486"/>
    </location>
</feature>
<dbReference type="EMBL" id="NEDP02003195">
    <property type="protein sequence ID" value="OWF49223.1"/>
    <property type="molecule type" value="Genomic_DNA"/>
</dbReference>
<dbReference type="SUPFAM" id="SSF49562">
    <property type="entry name" value="C2 domain (Calcium/lipid-binding domain, CaLB)"/>
    <property type="match status" value="1"/>
</dbReference>
<dbReference type="OrthoDB" id="6273691at2759"/>
<feature type="compositionally biased region" description="Polar residues" evidence="1">
    <location>
        <begin position="1212"/>
        <end position="1222"/>
    </location>
</feature>
<dbReference type="PROSITE" id="PS51182">
    <property type="entry name" value="C2_TENSIN"/>
    <property type="match status" value="1"/>
</dbReference>
<feature type="region of interest" description="Disordered" evidence="1">
    <location>
        <begin position="1209"/>
        <end position="1294"/>
    </location>
</feature>
<feature type="region of interest" description="Disordered" evidence="1">
    <location>
        <begin position="475"/>
        <end position="496"/>
    </location>
</feature>
<dbReference type="GO" id="GO:0005925">
    <property type="term" value="C:focal adhesion"/>
    <property type="evidence" value="ECO:0007669"/>
    <property type="project" value="TreeGrafter"/>
</dbReference>
<feature type="compositionally biased region" description="Polar residues" evidence="1">
    <location>
        <begin position="1032"/>
        <end position="1057"/>
    </location>
</feature>
<feature type="compositionally biased region" description="Polar residues" evidence="1">
    <location>
        <begin position="415"/>
        <end position="449"/>
    </location>
</feature>
<feature type="compositionally biased region" description="Low complexity" evidence="1">
    <location>
        <begin position="117"/>
        <end position="132"/>
    </location>
</feature>
<feature type="compositionally biased region" description="Polar residues" evidence="1">
    <location>
        <begin position="1245"/>
        <end position="1272"/>
    </location>
</feature>
<name>A0A210QKF0_MIZYE</name>
<dbReference type="PROSITE" id="PS51181">
    <property type="entry name" value="PPASE_TENSIN"/>
    <property type="match status" value="1"/>
</dbReference>
<dbReference type="InterPro" id="IPR035892">
    <property type="entry name" value="C2_domain_sf"/>
</dbReference>
<feature type="compositionally biased region" description="Low complexity" evidence="1">
    <location>
        <begin position="1620"/>
        <end position="1630"/>
    </location>
</feature>
<feature type="compositionally biased region" description="Low complexity" evidence="1">
    <location>
        <begin position="1094"/>
        <end position="1112"/>
    </location>
</feature>
<feature type="compositionally biased region" description="Low complexity" evidence="1">
    <location>
        <begin position="479"/>
        <end position="496"/>
    </location>
</feature>
<dbReference type="Pfam" id="PF10409">
    <property type="entry name" value="PTEN_C2"/>
    <property type="match status" value="1"/>
</dbReference>
<dbReference type="PANTHER" id="PTHR45734">
    <property type="entry name" value="TENSIN"/>
    <property type="match status" value="1"/>
</dbReference>
<dbReference type="SUPFAM" id="SSF52799">
    <property type="entry name" value="(Phosphotyrosine protein) phosphatases II"/>
    <property type="match status" value="1"/>
</dbReference>
<dbReference type="PANTHER" id="PTHR45734:SF10">
    <property type="entry name" value="BLISTERY, ISOFORM A"/>
    <property type="match status" value="1"/>
</dbReference>
<feature type="region of interest" description="Disordered" evidence="1">
    <location>
        <begin position="1142"/>
        <end position="1173"/>
    </location>
</feature>
<feature type="region of interest" description="Disordered" evidence="1">
    <location>
        <begin position="360"/>
        <end position="459"/>
    </location>
</feature>
<feature type="compositionally biased region" description="Basic and acidic residues" evidence="1">
    <location>
        <begin position="1000"/>
        <end position="1009"/>
    </location>
</feature>
<feature type="compositionally biased region" description="Basic and acidic residues" evidence="1">
    <location>
        <begin position="1283"/>
        <end position="1294"/>
    </location>
</feature>
<feature type="compositionally biased region" description="Basic and acidic residues" evidence="1">
    <location>
        <begin position="381"/>
        <end position="413"/>
    </location>
</feature>
<accession>A0A210QKF0</accession>
<feature type="region of interest" description="Disordered" evidence="1">
    <location>
        <begin position="1319"/>
        <end position="1339"/>
    </location>
</feature>
<feature type="compositionally biased region" description="Basic and acidic residues" evidence="1">
    <location>
        <begin position="1552"/>
        <end position="1562"/>
    </location>
</feature>
<feature type="compositionally biased region" description="Basic and acidic residues" evidence="1">
    <location>
        <begin position="55"/>
        <end position="64"/>
    </location>
</feature>
<feature type="domain" description="C2 tensin-type" evidence="3">
    <location>
        <begin position="816"/>
        <end position="941"/>
    </location>
</feature>
<dbReference type="InterPro" id="IPR051484">
    <property type="entry name" value="Tensin_PTEN_phosphatase"/>
</dbReference>
<dbReference type="InterPro" id="IPR014020">
    <property type="entry name" value="Tensin_C2-dom"/>
</dbReference>
<feature type="compositionally biased region" description="Low complexity" evidence="1">
    <location>
        <begin position="1063"/>
        <end position="1076"/>
    </location>
</feature>
<dbReference type="InterPro" id="IPR029023">
    <property type="entry name" value="Tensin_phosphatase"/>
</dbReference>
<feature type="compositionally biased region" description="Polar residues" evidence="1">
    <location>
        <begin position="986"/>
        <end position="999"/>
    </location>
</feature>
<feature type="region of interest" description="Disordered" evidence="1">
    <location>
        <begin position="96"/>
        <end position="133"/>
    </location>
</feature>
<dbReference type="STRING" id="6573.A0A210QKF0"/>
<dbReference type="Gene3D" id="3.90.190.10">
    <property type="entry name" value="Protein tyrosine phosphatase superfamily"/>
    <property type="match status" value="1"/>
</dbReference>